<sequence length="32" mass="3630">MKTYSPQDGKRIGLHEAYEYFYPSTITSSAGM</sequence>
<protein>
    <submittedName>
        <fullName evidence="1">Uncharacterized protein</fullName>
    </submittedName>
</protein>
<dbReference type="EMBL" id="JAFBED010000021">
    <property type="protein sequence ID" value="MBM7622460.1"/>
    <property type="molecule type" value="Genomic_DNA"/>
</dbReference>
<proteinExistence type="predicted"/>
<gene>
    <name evidence="1" type="ORF">JOC95_004380</name>
</gene>
<accession>A0ABS2P7T1</accession>
<reference evidence="1 2" key="1">
    <citation type="submission" date="2021-01" db="EMBL/GenBank/DDBJ databases">
        <title>Genomic Encyclopedia of Type Strains, Phase IV (KMG-IV): sequencing the most valuable type-strain genomes for metagenomic binning, comparative biology and taxonomic classification.</title>
        <authorList>
            <person name="Goeker M."/>
        </authorList>
    </citation>
    <scope>NUCLEOTIDE SEQUENCE [LARGE SCALE GENOMIC DNA]</scope>
    <source>
        <strain evidence="1 2">DSM 25879</strain>
    </source>
</reference>
<organism evidence="1 2">
    <name type="scientific">Sutcliffiella tianshenii</name>
    <dbReference type="NCBI Taxonomy" id="1463404"/>
    <lineage>
        <taxon>Bacteria</taxon>
        <taxon>Bacillati</taxon>
        <taxon>Bacillota</taxon>
        <taxon>Bacilli</taxon>
        <taxon>Bacillales</taxon>
        <taxon>Bacillaceae</taxon>
        <taxon>Sutcliffiella</taxon>
    </lineage>
</organism>
<evidence type="ECO:0000313" key="1">
    <source>
        <dbReference type="EMBL" id="MBM7622460.1"/>
    </source>
</evidence>
<comment type="caution">
    <text evidence="1">The sequence shown here is derived from an EMBL/GenBank/DDBJ whole genome shotgun (WGS) entry which is preliminary data.</text>
</comment>
<name>A0ABS2P7T1_9BACI</name>
<keyword evidence="2" id="KW-1185">Reference proteome</keyword>
<evidence type="ECO:0000313" key="2">
    <source>
        <dbReference type="Proteomes" id="UP000737402"/>
    </source>
</evidence>
<dbReference type="Proteomes" id="UP000737402">
    <property type="component" value="Unassembled WGS sequence"/>
</dbReference>